<dbReference type="CDD" id="cd01085">
    <property type="entry name" value="APP"/>
    <property type="match status" value="1"/>
</dbReference>
<sequence>MTEKLAQIRELMSSEGLDAYFLPNNDFHNNESLCDHDKRMAFISGFQGSNGQILITKEYALLWTDGRFWKTAEEELDPGWEIMKMAIGYPTYCDWIIHHLPSGSVVGYDPALICAESVLARTQYFEDKGFTFKPLTKNLVNSIWTDRPKMPDEKLFIHELRYAGITAEQKIFMVLNQLHKLGSNYLFTPVLDEIAWTLNLRGKDIQYNPLFFSFLLLHATYPSYQAILFVDQEKVNGIQEYLEHNHIEVQPYESAWDYLNKIEESVIIDKNELNYSFYKNIKTPVHYSGLIAKIKVIKNPREMQGFRESHIRDGVAISKYISWMKSQLDAGADLTEWSSVEKLDEFRASEELNSGLSFENISSVGPNSAIIHYAPTQETAAKITKDQIYLLDSGGQYLDGTIDTTRTWHFGEPTDWEKECYTRVLLGNLDVERLIWPEYSRISGNEVDMMARKWLWEVGLDYPHATGHGVGYFLNVHEGPHRMCKGSTEPFEVGMNITNEPGYYEEGHFGVRVENILLVVMHPSFPGFLGFENVTMVPYDKNLLDFKLLSHRDIAYIDAYHNKIWRNLSPILENRGESIALEWLRETTSPINRRD</sequence>
<evidence type="ECO:0000256" key="1">
    <source>
        <dbReference type="ARBA" id="ARBA00008766"/>
    </source>
</evidence>
<protein>
    <submittedName>
        <fullName evidence="7">Uncharacterized protein</fullName>
    </submittedName>
</protein>
<dbReference type="AlphaFoldDB" id="A0AAU9IXI1"/>
<dbReference type="Gene3D" id="3.40.350.10">
    <property type="entry name" value="Creatinase/prolidase N-terminal domain"/>
    <property type="match status" value="2"/>
</dbReference>
<dbReference type="Gene3D" id="3.90.230.10">
    <property type="entry name" value="Creatinase/methionine aminopeptidase superfamily"/>
    <property type="match status" value="1"/>
</dbReference>
<evidence type="ECO:0000256" key="2">
    <source>
        <dbReference type="ARBA" id="ARBA00022723"/>
    </source>
</evidence>
<accession>A0AAU9IXI1</accession>
<dbReference type="Pfam" id="PF16188">
    <property type="entry name" value="Peptidase_M24_C"/>
    <property type="match status" value="1"/>
</dbReference>
<feature type="domain" description="Peptidase M24" evidence="4">
    <location>
        <begin position="306"/>
        <end position="519"/>
    </location>
</feature>
<dbReference type="FunFam" id="3.90.230.10:FF:000009">
    <property type="entry name" value="xaa-Pro aminopeptidase 2"/>
    <property type="match status" value="1"/>
</dbReference>
<keyword evidence="3" id="KW-0378">Hydrolase</keyword>
<dbReference type="InterPro" id="IPR032416">
    <property type="entry name" value="Peptidase_M24_C"/>
</dbReference>
<organism evidence="7 8">
    <name type="scientific">Blepharisma stoltei</name>
    <dbReference type="NCBI Taxonomy" id="1481888"/>
    <lineage>
        <taxon>Eukaryota</taxon>
        <taxon>Sar</taxon>
        <taxon>Alveolata</taxon>
        <taxon>Ciliophora</taxon>
        <taxon>Postciliodesmatophora</taxon>
        <taxon>Heterotrichea</taxon>
        <taxon>Heterotrichida</taxon>
        <taxon>Blepharismidae</taxon>
        <taxon>Blepharisma</taxon>
    </lineage>
</organism>
<dbReference type="PANTHER" id="PTHR43763:SF6">
    <property type="entry name" value="XAA-PRO AMINOPEPTIDASE 1"/>
    <property type="match status" value="1"/>
</dbReference>
<proteinExistence type="inferred from homology"/>
<keyword evidence="2" id="KW-0479">Metal-binding</keyword>
<dbReference type="GO" id="GO:0070006">
    <property type="term" value="F:metalloaminopeptidase activity"/>
    <property type="evidence" value="ECO:0007669"/>
    <property type="project" value="InterPro"/>
</dbReference>
<dbReference type="InterPro" id="IPR033740">
    <property type="entry name" value="Pept_M24B"/>
</dbReference>
<dbReference type="PANTHER" id="PTHR43763">
    <property type="entry name" value="XAA-PRO AMINOPEPTIDASE 1"/>
    <property type="match status" value="1"/>
</dbReference>
<dbReference type="InterPro" id="IPR029149">
    <property type="entry name" value="Creatin/AminoP/Spt16_N"/>
</dbReference>
<dbReference type="GO" id="GO:0005737">
    <property type="term" value="C:cytoplasm"/>
    <property type="evidence" value="ECO:0007669"/>
    <property type="project" value="UniProtKB-ARBA"/>
</dbReference>
<gene>
    <name evidence="7" type="ORF">BSTOLATCC_MIC19016</name>
</gene>
<evidence type="ECO:0000259" key="4">
    <source>
        <dbReference type="Pfam" id="PF00557"/>
    </source>
</evidence>
<dbReference type="SUPFAM" id="SSF53092">
    <property type="entry name" value="Creatinase/prolidase N-terminal domain"/>
    <property type="match status" value="1"/>
</dbReference>
<comment type="similarity">
    <text evidence="1">Belongs to the peptidase M24B family.</text>
</comment>
<keyword evidence="8" id="KW-1185">Reference proteome</keyword>
<evidence type="ECO:0000259" key="5">
    <source>
        <dbReference type="Pfam" id="PF01321"/>
    </source>
</evidence>
<comment type="caution">
    <text evidence="7">The sequence shown here is derived from an EMBL/GenBank/DDBJ whole genome shotgun (WGS) entry which is preliminary data.</text>
</comment>
<evidence type="ECO:0000313" key="8">
    <source>
        <dbReference type="Proteomes" id="UP001162131"/>
    </source>
</evidence>
<evidence type="ECO:0000256" key="3">
    <source>
        <dbReference type="ARBA" id="ARBA00022801"/>
    </source>
</evidence>
<dbReference type="Pfam" id="PF00557">
    <property type="entry name" value="Peptidase_M24"/>
    <property type="match status" value="1"/>
</dbReference>
<name>A0AAU9IXI1_9CILI</name>
<dbReference type="Pfam" id="PF01321">
    <property type="entry name" value="Creatinase_N"/>
    <property type="match status" value="1"/>
</dbReference>
<evidence type="ECO:0000313" key="7">
    <source>
        <dbReference type="EMBL" id="CAG9317774.1"/>
    </source>
</evidence>
<dbReference type="GO" id="GO:0046872">
    <property type="term" value="F:metal ion binding"/>
    <property type="evidence" value="ECO:0007669"/>
    <property type="project" value="UniProtKB-KW"/>
</dbReference>
<dbReference type="InterPro" id="IPR000587">
    <property type="entry name" value="Creatinase_N"/>
</dbReference>
<feature type="domain" description="Peptidase M24 C-terminal" evidence="6">
    <location>
        <begin position="527"/>
        <end position="591"/>
    </location>
</feature>
<dbReference type="SUPFAM" id="SSF55920">
    <property type="entry name" value="Creatinase/aminopeptidase"/>
    <property type="match status" value="1"/>
</dbReference>
<dbReference type="Proteomes" id="UP001162131">
    <property type="component" value="Unassembled WGS sequence"/>
</dbReference>
<reference evidence="7" key="1">
    <citation type="submission" date="2021-09" db="EMBL/GenBank/DDBJ databases">
        <authorList>
            <consortium name="AG Swart"/>
            <person name="Singh M."/>
            <person name="Singh A."/>
            <person name="Seah K."/>
            <person name="Emmerich C."/>
        </authorList>
    </citation>
    <scope>NUCLEOTIDE SEQUENCE</scope>
    <source>
        <strain evidence="7">ATCC30299</strain>
    </source>
</reference>
<dbReference type="InterPro" id="IPR000994">
    <property type="entry name" value="Pept_M24"/>
</dbReference>
<dbReference type="EMBL" id="CAJZBQ010000018">
    <property type="protein sequence ID" value="CAG9317774.1"/>
    <property type="molecule type" value="Genomic_DNA"/>
</dbReference>
<dbReference type="InterPro" id="IPR050422">
    <property type="entry name" value="X-Pro_aminopeptidase_P"/>
</dbReference>
<evidence type="ECO:0000259" key="6">
    <source>
        <dbReference type="Pfam" id="PF16188"/>
    </source>
</evidence>
<dbReference type="Pfam" id="PF16189">
    <property type="entry name" value="Creatinase_N_2"/>
    <property type="match status" value="1"/>
</dbReference>
<dbReference type="InterPro" id="IPR036005">
    <property type="entry name" value="Creatinase/aminopeptidase-like"/>
</dbReference>
<feature type="domain" description="Creatinase N-terminal" evidence="5">
    <location>
        <begin position="5"/>
        <end position="127"/>
    </location>
</feature>